<dbReference type="RefSeq" id="WP_108947635.1">
    <property type="nucleotide sequence ID" value="NZ_CP022187.1"/>
</dbReference>
<proteinExistence type="predicted"/>
<dbReference type="PANTHER" id="PTHR42958:SF4">
    <property type="entry name" value="HYDROGENASE EXPRESSION_FORMATION PROTEIN HUPK"/>
    <property type="match status" value="1"/>
</dbReference>
<dbReference type="AlphaFoldDB" id="A0A2U8GK93"/>
<evidence type="ECO:0000256" key="1">
    <source>
        <dbReference type="PIRSR" id="PIRSR601501-1"/>
    </source>
</evidence>
<comment type="cofactor">
    <cofactor evidence="1">
        <name>Ni(2+)</name>
        <dbReference type="ChEBI" id="CHEBI:49786"/>
    </cofactor>
</comment>
<feature type="binding site" evidence="1">
    <location>
        <position position="321"/>
    </location>
    <ligand>
        <name>Mg(2+)</name>
        <dbReference type="ChEBI" id="CHEBI:18420"/>
    </ligand>
</feature>
<keyword evidence="3" id="KW-1185">Reference proteome</keyword>
<dbReference type="PANTHER" id="PTHR42958">
    <property type="entry name" value="HYDROGENASE-2 LARGE CHAIN"/>
    <property type="match status" value="1"/>
</dbReference>
<accession>A0A2U8GK93</accession>
<dbReference type="Gene3D" id="1.10.645.10">
    <property type="entry name" value="Cytochrome-c3 Hydrogenase, chain B"/>
    <property type="match status" value="1"/>
</dbReference>
<sequence length="377" mass="40257">MSGAGNLNIVVSLDGGRSLTARVENTRPRAAAVLVGRHVDEVLRMVPVLFSLCGRAQGIAARAAVAAARGEACAPSIEDERAISCEAAQEHLWRLLLDWPTRFGRLPQRVRFAQLHHRLAQVNDTAAAFDVGGVLLDLVAKELLSGFFLSMREPANLAEFVSATRYGGFVGETLAELIEAGRWTPEGDKVAPLLTPHTAQEWAQMLGGTLPAPEFDRAPAWHGGASPVVCETGALARQSRSPLVAALLGYGHRIAARVFAQVVDLSDHASRLRHPLACDMQPCFDAAPLGEGAGLACVETSRGVLLHALRLEGDIVADYHIIAPTEWNFAPGGAFMQEATGWEAEGRDAALARLDWLALSLDPCVAFTVTQEAAEDA</sequence>
<evidence type="ECO:0000313" key="2">
    <source>
        <dbReference type="EMBL" id="AWI73927.1"/>
    </source>
</evidence>
<protein>
    <recommendedName>
        <fullName evidence="4">Ni,Fe-hydrogenase I large subunit</fullName>
    </recommendedName>
</protein>
<dbReference type="GO" id="GO:0016151">
    <property type="term" value="F:nickel cation binding"/>
    <property type="evidence" value="ECO:0007669"/>
    <property type="project" value="InterPro"/>
</dbReference>
<reference evidence="2 3" key="1">
    <citation type="submission" date="2017-06" db="EMBL/GenBank/DDBJ databases">
        <title>Azoarcus.</title>
        <authorList>
            <person name="Woo J.-H."/>
            <person name="Kim H.-S."/>
        </authorList>
    </citation>
    <scope>NUCLEOTIDE SEQUENCE [LARGE SCALE GENOMIC DNA]</scope>
    <source>
        <strain evidence="2 3">TSPY31</strain>
    </source>
</reference>
<dbReference type="Pfam" id="PF00374">
    <property type="entry name" value="NiFeSe_Hases"/>
    <property type="match status" value="1"/>
</dbReference>
<dbReference type="InterPro" id="IPR029014">
    <property type="entry name" value="NiFe-Hase_large"/>
</dbReference>
<organism evidence="2 3">
    <name type="scientific">Parazoarcus communis</name>
    <dbReference type="NCBI Taxonomy" id="41977"/>
    <lineage>
        <taxon>Bacteria</taxon>
        <taxon>Pseudomonadati</taxon>
        <taxon>Pseudomonadota</taxon>
        <taxon>Betaproteobacteria</taxon>
        <taxon>Rhodocyclales</taxon>
        <taxon>Zoogloeaceae</taxon>
        <taxon>Parazoarcus</taxon>
    </lineage>
</organism>
<name>A0A2U8GK93_9RHOO</name>
<dbReference type="SUPFAM" id="SSF56762">
    <property type="entry name" value="HydB/Nqo4-like"/>
    <property type="match status" value="1"/>
</dbReference>
<dbReference type="EMBL" id="CP022187">
    <property type="protein sequence ID" value="AWI73927.1"/>
    <property type="molecule type" value="Genomic_DNA"/>
</dbReference>
<gene>
    <name evidence="2" type="ORF">CEW83_00735</name>
</gene>
<keyword evidence="1" id="KW-0533">Nickel</keyword>
<dbReference type="KEGG" id="acom:CEW83_00735"/>
<dbReference type="InterPro" id="IPR001501">
    <property type="entry name" value="Ni-dep_hyd_lsu"/>
</dbReference>
<evidence type="ECO:0000313" key="3">
    <source>
        <dbReference type="Proteomes" id="UP000244930"/>
    </source>
</evidence>
<keyword evidence="1" id="KW-0479">Metal-binding</keyword>
<evidence type="ECO:0008006" key="4">
    <source>
        <dbReference type="Google" id="ProtNLM"/>
    </source>
</evidence>
<dbReference type="Proteomes" id="UP000244930">
    <property type="component" value="Chromosome"/>
</dbReference>
<feature type="binding site" evidence="1">
    <location>
        <position position="364"/>
    </location>
    <ligand>
        <name>Ni(2+)</name>
        <dbReference type="ChEBI" id="CHEBI:49786"/>
    </ligand>
</feature>
<keyword evidence="1" id="KW-0460">Magnesium</keyword>
<dbReference type="InterPro" id="IPR050867">
    <property type="entry name" value="NiFe/NiFeSe_hydrgnase_LSU"/>
</dbReference>